<dbReference type="Pfam" id="PF00848">
    <property type="entry name" value="Ring_hydroxyl_A"/>
    <property type="match status" value="1"/>
</dbReference>
<organism evidence="8 9">
    <name type="scientific">Novosphingobium indicum</name>
    <dbReference type="NCBI Taxonomy" id="462949"/>
    <lineage>
        <taxon>Bacteria</taxon>
        <taxon>Pseudomonadati</taxon>
        <taxon>Pseudomonadota</taxon>
        <taxon>Alphaproteobacteria</taxon>
        <taxon>Sphingomonadales</taxon>
        <taxon>Sphingomonadaceae</taxon>
        <taxon>Novosphingobium</taxon>
    </lineage>
</organism>
<dbReference type="InterPro" id="IPR036922">
    <property type="entry name" value="Rieske_2Fe-2S_sf"/>
</dbReference>
<keyword evidence="9" id="KW-1185">Reference proteome</keyword>
<reference evidence="9" key="1">
    <citation type="journal article" date="2019" name="Int. J. Syst. Evol. Microbiol.">
        <title>The Global Catalogue of Microorganisms (GCM) 10K type strain sequencing project: providing services to taxonomists for standard genome sequencing and annotation.</title>
        <authorList>
            <consortium name="The Broad Institute Genomics Platform"/>
            <consortium name="The Broad Institute Genome Sequencing Center for Infectious Disease"/>
            <person name="Wu L."/>
            <person name="Ma J."/>
        </authorList>
    </citation>
    <scope>NUCLEOTIDE SEQUENCE [LARGE SCALE GENOMIC DNA]</scope>
    <source>
        <strain evidence="9">CGMCC 1.6784</strain>
    </source>
</reference>
<sequence length="460" mass="51726">MNELSKVEAATDTTPEPVVIPVEAYISEDYARAERDKLWRNCWLQAGRVEDLPEVGSYITYEILDDSVLIVRVAEGEAANGAEGKIKAYRNVCTHRGRRLVDTPKGERNAHGRRNNFVCGFHAWTFEIDGSCSYIQSREDWGPKLCEDVTRLGEVQIDTWGGFVWINLDPEAEPLRAYLEPAATMLDPFQLQDMRPRWRKWTIFDCNWKVALEAFDETYHVPGTHPEFTEFGDFVGWGRQQGKHSHIGYDTGDGPKENASKLRLGAGDPRVTTAQMQKYTWEGVNTNTTQTLVDVAQRLPEELPEGTSATDVLKYWLETSRQIDAERGVIWPEVDAAHVAASGTAWQIFPNQQIGHAVNNMLCYQARPCGYDPDKCIFEVAVYELYPDGEAPETQWEYADPSAFPHVLLQDFSNMAAVQQGMKMGGYAGNIPNPKAEGAVISLHRNLARYMGTGEPQELG</sequence>
<evidence type="ECO:0000313" key="9">
    <source>
        <dbReference type="Proteomes" id="UP000605099"/>
    </source>
</evidence>
<dbReference type="CDD" id="cd03469">
    <property type="entry name" value="Rieske_RO_Alpha_N"/>
    <property type="match status" value="1"/>
</dbReference>
<proteinExistence type="predicted"/>
<dbReference type="PANTHER" id="PTHR43756:SF5">
    <property type="entry name" value="CHOLINE MONOOXYGENASE, CHLOROPLASTIC"/>
    <property type="match status" value="1"/>
</dbReference>
<name>A0ABQ2JG10_9SPHN</name>
<evidence type="ECO:0000256" key="4">
    <source>
        <dbReference type="ARBA" id="ARBA00023002"/>
    </source>
</evidence>
<feature type="domain" description="Rieske" evidence="7">
    <location>
        <begin position="43"/>
        <end position="166"/>
    </location>
</feature>
<dbReference type="Gene3D" id="2.102.10.10">
    <property type="entry name" value="Rieske [2Fe-2S] iron-sulphur domain"/>
    <property type="match status" value="1"/>
</dbReference>
<dbReference type="Proteomes" id="UP000605099">
    <property type="component" value="Unassembled WGS sequence"/>
</dbReference>
<keyword evidence="3" id="KW-0479">Metal-binding</keyword>
<evidence type="ECO:0000256" key="5">
    <source>
        <dbReference type="ARBA" id="ARBA00023004"/>
    </source>
</evidence>
<gene>
    <name evidence="8" type="ORF">GCM10011349_14410</name>
</gene>
<dbReference type="InterPro" id="IPR001663">
    <property type="entry name" value="Rng_hydr_dOase-A"/>
</dbReference>
<dbReference type="InterPro" id="IPR015879">
    <property type="entry name" value="Ring_hydroxy_dOase_asu_C_dom"/>
</dbReference>
<dbReference type="PRINTS" id="PR00090">
    <property type="entry name" value="RNGDIOXGNASE"/>
</dbReference>
<evidence type="ECO:0000256" key="2">
    <source>
        <dbReference type="ARBA" id="ARBA00022714"/>
    </source>
</evidence>
<dbReference type="Pfam" id="PF00355">
    <property type="entry name" value="Rieske"/>
    <property type="match status" value="1"/>
</dbReference>
<dbReference type="Gene3D" id="3.90.380.10">
    <property type="entry name" value="Naphthalene 1,2-dioxygenase Alpha Subunit, Chain A, domain 1"/>
    <property type="match status" value="1"/>
</dbReference>
<keyword evidence="4" id="KW-0560">Oxidoreductase</keyword>
<evidence type="ECO:0000313" key="8">
    <source>
        <dbReference type="EMBL" id="GGN46821.1"/>
    </source>
</evidence>
<comment type="caution">
    <text evidence="8">The sequence shown here is derived from an EMBL/GenBank/DDBJ whole genome shotgun (WGS) entry which is preliminary data.</text>
</comment>
<evidence type="ECO:0000256" key="3">
    <source>
        <dbReference type="ARBA" id="ARBA00022723"/>
    </source>
</evidence>
<evidence type="ECO:0000256" key="1">
    <source>
        <dbReference type="ARBA" id="ARBA00001962"/>
    </source>
</evidence>
<keyword evidence="2" id="KW-0001">2Fe-2S</keyword>
<dbReference type="PANTHER" id="PTHR43756">
    <property type="entry name" value="CHOLINE MONOOXYGENASE, CHLOROPLASTIC"/>
    <property type="match status" value="1"/>
</dbReference>
<protein>
    <submittedName>
        <fullName evidence="8">(2Fe-2S)-binding protein</fullName>
    </submittedName>
</protein>
<comment type="cofactor">
    <cofactor evidence="1">
        <name>Fe cation</name>
        <dbReference type="ChEBI" id="CHEBI:24875"/>
    </cofactor>
</comment>
<dbReference type="SUPFAM" id="SSF50022">
    <property type="entry name" value="ISP domain"/>
    <property type="match status" value="1"/>
</dbReference>
<keyword evidence="6" id="KW-0411">Iron-sulfur</keyword>
<dbReference type="SUPFAM" id="SSF55961">
    <property type="entry name" value="Bet v1-like"/>
    <property type="match status" value="1"/>
</dbReference>
<accession>A0ABQ2JG10</accession>
<evidence type="ECO:0000256" key="6">
    <source>
        <dbReference type="ARBA" id="ARBA00023014"/>
    </source>
</evidence>
<evidence type="ECO:0000259" key="7">
    <source>
        <dbReference type="PROSITE" id="PS51296"/>
    </source>
</evidence>
<dbReference type="EMBL" id="BMLK01000006">
    <property type="protein sequence ID" value="GGN46821.1"/>
    <property type="molecule type" value="Genomic_DNA"/>
</dbReference>
<dbReference type="PROSITE" id="PS51296">
    <property type="entry name" value="RIESKE"/>
    <property type="match status" value="1"/>
</dbReference>
<keyword evidence="5" id="KW-0408">Iron</keyword>
<dbReference type="RefSeq" id="WP_188818992.1">
    <property type="nucleotide sequence ID" value="NZ_BMLK01000006.1"/>
</dbReference>
<dbReference type="InterPro" id="IPR017941">
    <property type="entry name" value="Rieske_2Fe-2S"/>
</dbReference>